<evidence type="ECO:0000313" key="3">
    <source>
        <dbReference type="Proteomes" id="UP000239554"/>
    </source>
</evidence>
<keyword evidence="1" id="KW-1133">Transmembrane helix</keyword>
<evidence type="ECO:0000313" key="2">
    <source>
        <dbReference type="EMBL" id="AUY01028.1"/>
    </source>
</evidence>
<keyword evidence="1" id="KW-0812">Transmembrane</keyword>
<sequence>MLIFPVLFLPETFIYTLAGFADLMTVFLVYRSLSNLIYPFASPLYIVVIARSFRSQNFLIFDRRETQVMDIKK</sequence>
<dbReference type="Proteomes" id="UP000239554">
    <property type="component" value="Chromosome"/>
</dbReference>
<keyword evidence="1" id="KW-0472">Membrane</keyword>
<reference evidence="2 3" key="1">
    <citation type="journal article" date="2018" name="MBio">
        <title>Genomic Analysis of Hospital Plumbing Reveals Diverse Reservoir of Bacterial Plasmids Conferring Carbapenem Resistance.</title>
        <authorList>
            <consortium name="NISC Comparative Sequencing Program"/>
            <person name="Weingarten R.A."/>
            <person name="Johnson R.C."/>
            <person name="Conlan S."/>
            <person name="Ramsburg A.M."/>
            <person name="Dekker J.P."/>
            <person name="Lau A.F."/>
            <person name="Khil P."/>
            <person name="Odom R.T."/>
            <person name="Deming C."/>
            <person name="Park M."/>
            <person name="Thomas P.J."/>
            <person name="Henderson D.K."/>
            <person name="Palmore T.N."/>
            <person name="Segre J.A."/>
            <person name="Frank K.M."/>
        </authorList>
    </citation>
    <scope>NUCLEOTIDE SEQUENCE [LARGE SCALE GENOMIC DNA]</scope>
    <source>
        <strain evidence="2 3">ECONIH4</strain>
    </source>
</reference>
<proteinExistence type="predicted"/>
<accession>A0A7U5TGZ3</accession>
<evidence type="ECO:0000256" key="1">
    <source>
        <dbReference type="SAM" id="Phobius"/>
    </source>
</evidence>
<name>A0A7U5TGZ3_ECOLX</name>
<organism evidence="2 3">
    <name type="scientific">Escherichia coli</name>
    <dbReference type="NCBI Taxonomy" id="562"/>
    <lineage>
        <taxon>Bacteria</taxon>
        <taxon>Pseudomonadati</taxon>
        <taxon>Pseudomonadota</taxon>
        <taxon>Gammaproteobacteria</taxon>
        <taxon>Enterobacterales</taxon>
        <taxon>Enterobacteriaceae</taxon>
        <taxon>Escherichia</taxon>
    </lineage>
</organism>
<gene>
    <name evidence="2" type="ORF">C3F40_03865</name>
</gene>
<dbReference type="AlphaFoldDB" id="A0A7U5TGZ3"/>
<feature type="transmembrane region" description="Helical" evidence="1">
    <location>
        <begin position="36"/>
        <end position="53"/>
    </location>
</feature>
<dbReference type="EMBL" id="CP026399">
    <property type="protein sequence ID" value="AUY01028.1"/>
    <property type="molecule type" value="Genomic_DNA"/>
</dbReference>
<protein>
    <submittedName>
        <fullName evidence="2">Uncharacterized protein</fullName>
    </submittedName>
</protein>